<dbReference type="AlphaFoldDB" id="A0A9W5TD00"/>
<proteinExistence type="predicted"/>
<evidence type="ECO:0000313" key="2">
    <source>
        <dbReference type="EMBL" id="GFE55538.1"/>
    </source>
</evidence>
<dbReference type="Pfam" id="PF15375">
    <property type="entry name" value="FSAF1"/>
    <property type="match status" value="1"/>
</dbReference>
<accession>A0A9W5TD00</accession>
<dbReference type="EMBL" id="BLIY01000022">
    <property type="protein sequence ID" value="GFE55538.1"/>
    <property type="molecule type" value="Genomic_DNA"/>
</dbReference>
<reference evidence="2" key="1">
    <citation type="submission" date="2019-12" db="EMBL/GenBank/DDBJ databases">
        <title>Genome sequence of Babesia ovis.</title>
        <authorList>
            <person name="Yamagishi J."/>
            <person name="Sevinc F."/>
            <person name="Xuan X."/>
        </authorList>
    </citation>
    <scope>NUCLEOTIDE SEQUENCE</scope>
    <source>
        <strain evidence="2">Selcuk</strain>
    </source>
</reference>
<keyword evidence="3" id="KW-1185">Reference proteome</keyword>
<gene>
    <name evidence="2" type="ORF">BaOVIS_029420</name>
</gene>
<dbReference type="Proteomes" id="UP001057455">
    <property type="component" value="Unassembled WGS sequence"/>
</dbReference>
<organism evidence="2 3">
    <name type="scientific">Babesia ovis</name>
    <dbReference type="NCBI Taxonomy" id="5869"/>
    <lineage>
        <taxon>Eukaryota</taxon>
        <taxon>Sar</taxon>
        <taxon>Alveolata</taxon>
        <taxon>Apicomplexa</taxon>
        <taxon>Aconoidasida</taxon>
        <taxon>Piroplasmida</taxon>
        <taxon>Babesiidae</taxon>
        <taxon>Babesia</taxon>
    </lineage>
</organism>
<dbReference type="InterPro" id="IPR027973">
    <property type="entry name" value="FSAF1-like"/>
</dbReference>
<comment type="caution">
    <text evidence="2">The sequence shown here is derived from an EMBL/GenBank/DDBJ whole genome shotgun (WGS) entry which is preliminary data.</text>
</comment>
<sequence length="227" mass="26510">MKLRKNRLQILRKLALYATKSPVEVKLDRFWGFKPENPNRRKAKRRSRARASEKPSSCNNDVNKIFETVDNGSEPEEPSGNEVNQQSQPVPVPSRRKPWEVDPEVKKQKQVFKDAVKDLHKLVYPHLDPIAKRQYDNAKLLALGGKVAKNRKMPYKEFLQRTQALKRHVEKNQKLEKELGVKCFLDTKGGSRFVDIQKRKQKKELKETRSPFQFGDKNGVFHIKKLL</sequence>
<evidence type="ECO:0000256" key="1">
    <source>
        <dbReference type="SAM" id="MobiDB-lite"/>
    </source>
</evidence>
<feature type="compositionally biased region" description="Basic residues" evidence="1">
    <location>
        <begin position="40"/>
        <end position="49"/>
    </location>
</feature>
<dbReference type="OrthoDB" id="361247at2759"/>
<name>A0A9W5TD00_BABOV</name>
<protein>
    <submittedName>
        <fullName evidence="2">Uncharacterized protein</fullName>
    </submittedName>
</protein>
<evidence type="ECO:0000313" key="3">
    <source>
        <dbReference type="Proteomes" id="UP001057455"/>
    </source>
</evidence>
<feature type="region of interest" description="Disordered" evidence="1">
    <location>
        <begin position="33"/>
        <end position="104"/>
    </location>
</feature>